<dbReference type="GO" id="GO:0005634">
    <property type="term" value="C:nucleus"/>
    <property type="evidence" value="ECO:0007669"/>
    <property type="project" value="UniProtKB-SubCell"/>
</dbReference>
<evidence type="ECO:0000259" key="12">
    <source>
        <dbReference type="PROSITE" id="PS50157"/>
    </source>
</evidence>
<dbReference type="Proteomes" id="UP001219518">
    <property type="component" value="Unassembled WGS sequence"/>
</dbReference>
<accession>A0AAE1H1V8</accession>
<feature type="compositionally biased region" description="Pro residues" evidence="11">
    <location>
        <begin position="172"/>
        <end position="187"/>
    </location>
</feature>
<dbReference type="GO" id="GO:0048619">
    <property type="term" value="P:embryonic hindgut morphogenesis"/>
    <property type="evidence" value="ECO:0007669"/>
    <property type="project" value="TreeGrafter"/>
</dbReference>
<proteinExistence type="predicted"/>
<dbReference type="FunFam" id="3.30.160.60:FF:001385">
    <property type="entry name" value="zinc finger protein 774"/>
    <property type="match status" value="1"/>
</dbReference>
<evidence type="ECO:0000256" key="1">
    <source>
        <dbReference type="ARBA" id="ARBA00004123"/>
    </source>
</evidence>
<dbReference type="InterPro" id="IPR050717">
    <property type="entry name" value="C2H2-ZF_Transcription_Reg"/>
</dbReference>
<feature type="compositionally biased region" description="Polar residues" evidence="11">
    <location>
        <begin position="330"/>
        <end position="343"/>
    </location>
</feature>
<evidence type="ECO:0000256" key="8">
    <source>
        <dbReference type="ARBA" id="ARBA00023163"/>
    </source>
</evidence>
<feature type="region of interest" description="Disordered" evidence="11">
    <location>
        <begin position="453"/>
        <end position="520"/>
    </location>
</feature>
<feature type="compositionally biased region" description="Low complexity" evidence="11">
    <location>
        <begin position="496"/>
        <end position="516"/>
    </location>
</feature>
<organism evidence="13 14">
    <name type="scientific">Frankliniella fusca</name>
    <dbReference type="NCBI Taxonomy" id="407009"/>
    <lineage>
        <taxon>Eukaryota</taxon>
        <taxon>Metazoa</taxon>
        <taxon>Ecdysozoa</taxon>
        <taxon>Arthropoda</taxon>
        <taxon>Hexapoda</taxon>
        <taxon>Insecta</taxon>
        <taxon>Pterygota</taxon>
        <taxon>Neoptera</taxon>
        <taxon>Paraneoptera</taxon>
        <taxon>Thysanoptera</taxon>
        <taxon>Terebrantia</taxon>
        <taxon>Thripoidea</taxon>
        <taxon>Thripidae</taxon>
        <taxon>Frankliniella</taxon>
    </lineage>
</organism>
<dbReference type="FunFam" id="3.30.160.60:FF:000096">
    <property type="entry name" value="Zinc finger and BTB domain-containing protein 18 isoform 1"/>
    <property type="match status" value="1"/>
</dbReference>
<keyword evidence="8" id="KW-0804">Transcription</keyword>
<evidence type="ECO:0000256" key="9">
    <source>
        <dbReference type="ARBA" id="ARBA00023242"/>
    </source>
</evidence>
<evidence type="ECO:0000256" key="5">
    <source>
        <dbReference type="ARBA" id="ARBA00022833"/>
    </source>
</evidence>
<dbReference type="GO" id="GO:0000977">
    <property type="term" value="F:RNA polymerase II transcription regulatory region sequence-specific DNA binding"/>
    <property type="evidence" value="ECO:0007669"/>
    <property type="project" value="TreeGrafter"/>
</dbReference>
<dbReference type="GO" id="GO:0009880">
    <property type="term" value="P:embryonic pattern specification"/>
    <property type="evidence" value="ECO:0007669"/>
    <property type="project" value="TreeGrafter"/>
</dbReference>
<dbReference type="GO" id="GO:0008270">
    <property type="term" value="F:zinc ion binding"/>
    <property type="evidence" value="ECO:0007669"/>
    <property type="project" value="UniProtKB-KW"/>
</dbReference>
<feature type="region of interest" description="Disordered" evidence="11">
    <location>
        <begin position="125"/>
        <end position="206"/>
    </location>
</feature>
<dbReference type="PROSITE" id="PS50157">
    <property type="entry name" value="ZINC_FINGER_C2H2_2"/>
    <property type="match status" value="2"/>
</dbReference>
<keyword evidence="7" id="KW-0238">DNA-binding</keyword>
<keyword evidence="4 10" id="KW-0863">Zinc-finger</keyword>
<feature type="region of interest" description="Disordered" evidence="11">
    <location>
        <begin position="267"/>
        <end position="343"/>
    </location>
</feature>
<dbReference type="Pfam" id="PF00096">
    <property type="entry name" value="zf-C2H2"/>
    <property type="match status" value="2"/>
</dbReference>
<evidence type="ECO:0000256" key="2">
    <source>
        <dbReference type="ARBA" id="ARBA00022723"/>
    </source>
</evidence>
<name>A0AAE1H1V8_9NEOP</name>
<dbReference type="SMART" id="SM00355">
    <property type="entry name" value="ZnF_C2H2"/>
    <property type="match status" value="2"/>
</dbReference>
<keyword evidence="3" id="KW-0677">Repeat</keyword>
<keyword evidence="6" id="KW-0805">Transcription regulation</keyword>
<reference evidence="13" key="1">
    <citation type="submission" date="2021-07" db="EMBL/GenBank/DDBJ databases">
        <authorList>
            <person name="Catto M.A."/>
            <person name="Jacobson A."/>
            <person name="Kennedy G."/>
            <person name="Labadie P."/>
            <person name="Hunt B.G."/>
            <person name="Srinivasan R."/>
        </authorList>
    </citation>
    <scope>NUCLEOTIDE SEQUENCE</scope>
    <source>
        <strain evidence="13">PL_HMW_Pooled</strain>
        <tissue evidence="13">Head</tissue>
    </source>
</reference>
<evidence type="ECO:0000256" key="10">
    <source>
        <dbReference type="PROSITE-ProRule" id="PRU00042"/>
    </source>
</evidence>
<evidence type="ECO:0000256" key="3">
    <source>
        <dbReference type="ARBA" id="ARBA00022737"/>
    </source>
</evidence>
<dbReference type="AlphaFoldDB" id="A0AAE1H1V8"/>
<gene>
    <name evidence="13" type="ORF">KUF71_022668</name>
</gene>
<dbReference type="Gene3D" id="3.30.160.60">
    <property type="entry name" value="Classic Zinc Finger"/>
    <property type="match status" value="2"/>
</dbReference>
<feature type="domain" description="C2H2-type" evidence="12">
    <location>
        <begin position="524"/>
        <end position="551"/>
    </location>
</feature>
<dbReference type="PROSITE" id="PS00028">
    <property type="entry name" value="ZINC_FINGER_C2H2_1"/>
    <property type="match status" value="2"/>
</dbReference>
<feature type="domain" description="C2H2-type" evidence="12">
    <location>
        <begin position="552"/>
        <end position="579"/>
    </location>
</feature>
<comment type="caution">
    <text evidence="13">The sequence shown here is derived from an EMBL/GenBank/DDBJ whole genome shotgun (WGS) entry which is preliminary data.</text>
</comment>
<dbReference type="EMBL" id="JAHWGI010000312">
    <property type="protein sequence ID" value="KAK3913214.1"/>
    <property type="molecule type" value="Genomic_DNA"/>
</dbReference>
<feature type="compositionally biased region" description="Polar residues" evidence="11">
    <location>
        <begin position="159"/>
        <end position="169"/>
    </location>
</feature>
<keyword evidence="2" id="KW-0479">Metal-binding</keyword>
<keyword evidence="9" id="KW-0539">Nucleus</keyword>
<feature type="compositionally biased region" description="Low complexity" evidence="11">
    <location>
        <begin position="465"/>
        <end position="478"/>
    </location>
</feature>
<dbReference type="PANTHER" id="PTHR14196">
    <property type="entry name" value="ODD-SKIPPED - RELATED"/>
    <property type="match status" value="1"/>
</dbReference>
<evidence type="ECO:0000256" key="6">
    <source>
        <dbReference type="ARBA" id="ARBA00023015"/>
    </source>
</evidence>
<dbReference type="SUPFAM" id="SSF57667">
    <property type="entry name" value="beta-beta-alpha zinc fingers"/>
    <property type="match status" value="1"/>
</dbReference>
<sequence length="592" mass="62900">MEFSEAFRAEDIAKTDFFDFVVTPEDMGTDIVLHNNFPPWSRKSLGLFANNNNNNHHHHHHLAGSDAAEASVNGDNLHPAKEANNNSILHNFADDAFWDTGGAKAAFAAANIKMEEPPTLEEINDICWSSNGPAEPPAPHRSEDDQGANQREEGDDNTDGSIYTLTVVNGQEPPPPAPPPPTAPPGAAPGGAAPQAPPLWYRPPDLSSILREGDEHLRQAMSSMDPGGQCGAADAHQYQTSLDIDSIISILPSLGAGLGSSLPEGLDHGLFNGPPDPGLHHQDDLLGAGGGVCDDSGFVESKEDGQLKQQPSSSAPQGVQDAAGDRQRPYSENNNDWAFSNHNESSESLLRSALQGGKAYLSQYNDTKTLTELGPPGMFMAAGDMLPALDAPGIGMFDDMYGNGGPASAASQCTSTCTSTTCMDDILLSPLDDYEKLKMIENEVAESAKRYGIHHYGAPPPATAPPASSHPSTPTTPARPKKKASRRSGERPPAKPKASSAAGAVSSSSASVTTNGARRERSLHHCTICSKAFKDKYSVNVHIRTHTGEKPFACSVCGKSFRQKAHLAKHYHTHIVQKSELPSNKGLSAKAR</sequence>
<keyword evidence="14" id="KW-1185">Reference proteome</keyword>
<comment type="subcellular location">
    <subcellularLocation>
        <location evidence="1">Nucleus</location>
    </subcellularLocation>
</comment>
<feature type="region of interest" description="Disordered" evidence="11">
    <location>
        <begin position="51"/>
        <end position="82"/>
    </location>
</feature>
<evidence type="ECO:0000256" key="7">
    <source>
        <dbReference type="ARBA" id="ARBA00023125"/>
    </source>
</evidence>
<evidence type="ECO:0000313" key="13">
    <source>
        <dbReference type="EMBL" id="KAK3913214.1"/>
    </source>
</evidence>
<evidence type="ECO:0000256" key="11">
    <source>
        <dbReference type="SAM" id="MobiDB-lite"/>
    </source>
</evidence>
<protein>
    <submittedName>
        <fullName evidence="13">Ichor</fullName>
    </submittedName>
</protein>
<dbReference type="InterPro" id="IPR036236">
    <property type="entry name" value="Znf_C2H2_sf"/>
</dbReference>
<reference evidence="13" key="2">
    <citation type="journal article" date="2023" name="BMC Genomics">
        <title>Pest status, molecular evolution, and epigenetic factors derived from the genome assembly of Frankliniella fusca, a thysanopteran phytovirus vector.</title>
        <authorList>
            <person name="Catto M.A."/>
            <person name="Labadie P.E."/>
            <person name="Jacobson A.L."/>
            <person name="Kennedy G.G."/>
            <person name="Srinivasan R."/>
            <person name="Hunt B.G."/>
        </authorList>
    </citation>
    <scope>NUCLEOTIDE SEQUENCE</scope>
    <source>
        <strain evidence="13">PL_HMW_Pooled</strain>
    </source>
</reference>
<dbReference type="GO" id="GO:0000981">
    <property type="term" value="F:DNA-binding transcription factor activity, RNA polymerase II-specific"/>
    <property type="evidence" value="ECO:0007669"/>
    <property type="project" value="TreeGrafter"/>
</dbReference>
<dbReference type="PANTHER" id="PTHR14196:SF10">
    <property type="entry name" value="C2H2-TYPE DOMAIN-CONTAINING PROTEIN"/>
    <property type="match status" value="1"/>
</dbReference>
<evidence type="ECO:0000256" key="4">
    <source>
        <dbReference type="ARBA" id="ARBA00022771"/>
    </source>
</evidence>
<keyword evidence="5" id="KW-0862">Zinc</keyword>
<evidence type="ECO:0000313" key="14">
    <source>
        <dbReference type="Proteomes" id="UP001219518"/>
    </source>
</evidence>
<feature type="compositionally biased region" description="Polar residues" evidence="11">
    <location>
        <begin position="307"/>
        <end position="317"/>
    </location>
</feature>
<dbReference type="InterPro" id="IPR013087">
    <property type="entry name" value="Znf_C2H2_type"/>
</dbReference>